<gene>
    <name evidence="1" type="ORF">ACK4CT_17465</name>
</gene>
<evidence type="ECO:0000313" key="2">
    <source>
        <dbReference type="Proteomes" id="UP001635816"/>
    </source>
</evidence>
<evidence type="ECO:0000313" key="1">
    <source>
        <dbReference type="EMBL" id="MFN6544975.1"/>
    </source>
</evidence>
<proteinExistence type="predicted"/>
<protein>
    <submittedName>
        <fullName evidence="1">Uncharacterized protein</fullName>
    </submittedName>
</protein>
<dbReference type="EMBL" id="JBKBDD010000006">
    <property type="protein sequence ID" value="MFN6544975.1"/>
    <property type="molecule type" value="Genomic_DNA"/>
</dbReference>
<dbReference type="RefSeq" id="WP_165588884.1">
    <property type="nucleotide sequence ID" value="NZ_JBKBDD010000006.1"/>
</dbReference>
<comment type="caution">
    <text evidence="1">The sequence shown here is derived from an EMBL/GenBank/DDBJ whole genome shotgun (WGS) entry which is preliminary data.</text>
</comment>
<dbReference type="Proteomes" id="UP001635816">
    <property type="component" value="Unassembled WGS sequence"/>
</dbReference>
<sequence>MSISALQRWSHFPHLIGLAVAPMWRTHLSEHGAPPLVDGHYADVETG</sequence>
<accession>A0ABW9LBM3</accession>
<name>A0ABW9LBM3_9MYCO</name>
<reference evidence="1 2" key="1">
    <citation type="submission" date="2024-12" db="EMBL/GenBank/DDBJ databases">
        <title>The coexistence of Mycolicibacterium septicum and Mycolicibacterium nivoides in clinical samples.</title>
        <authorList>
            <person name="Wang C."/>
            <person name="Feng Y."/>
            <person name="Zong Z."/>
        </authorList>
    </citation>
    <scope>NUCLEOTIDE SEQUENCE [LARGE SCALE GENOMIC DNA]</scope>
    <source>
        <strain evidence="1 2">120309</strain>
    </source>
</reference>
<keyword evidence="2" id="KW-1185">Reference proteome</keyword>
<organism evidence="1 2">
    <name type="scientific">Mycolicibacterium nivoides</name>
    <dbReference type="NCBI Taxonomy" id="2487344"/>
    <lineage>
        <taxon>Bacteria</taxon>
        <taxon>Bacillati</taxon>
        <taxon>Actinomycetota</taxon>
        <taxon>Actinomycetes</taxon>
        <taxon>Mycobacteriales</taxon>
        <taxon>Mycobacteriaceae</taxon>
        <taxon>Mycolicibacterium</taxon>
    </lineage>
</organism>